<dbReference type="GO" id="GO:0005634">
    <property type="term" value="C:nucleus"/>
    <property type="evidence" value="ECO:0007669"/>
    <property type="project" value="UniProtKB-SubCell"/>
</dbReference>
<evidence type="ECO:0000256" key="4">
    <source>
        <dbReference type="ARBA" id="ARBA00023163"/>
    </source>
</evidence>
<evidence type="ECO:0000256" key="5">
    <source>
        <dbReference type="ARBA" id="ARBA00023242"/>
    </source>
</evidence>
<dbReference type="PANTHER" id="PTHR47338">
    <property type="entry name" value="ZN(II)2CYS6 TRANSCRIPTION FACTOR (EUROFUNG)-RELATED"/>
    <property type="match status" value="1"/>
</dbReference>
<dbReference type="PANTHER" id="PTHR47338:SF27">
    <property type="entry name" value="ZN(II)2CYS6 TRANSCRIPTION FACTOR (EUROFUNG)"/>
    <property type="match status" value="1"/>
</dbReference>
<dbReference type="InterPro" id="IPR007219">
    <property type="entry name" value="XnlR_reg_dom"/>
</dbReference>
<keyword evidence="4" id="KW-0804">Transcription</keyword>
<dbReference type="Proteomes" id="UP000782241">
    <property type="component" value="Unassembled WGS sequence"/>
</dbReference>
<feature type="non-terminal residue" evidence="7">
    <location>
        <position position="1"/>
    </location>
</feature>
<comment type="caution">
    <text evidence="7">The sequence shown here is derived from an EMBL/GenBank/DDBJ whole genome shotgun (WGS) entry which is preliminary data.</text>
</comment>
<evidence type="ECO:0000256" key="1">
    <source>
        <dbReference type="ARBA" id="ARBA00004123"/>
    </source>
</evidence>
<protein>
    <recommendedName>
        <fullName evidence="6">Xylanolytic transcriptional activator regulatory domain-containing protein</fullName>
    </recommendedName>
</protein>
<keyword evidence="5" id="KW-0539">Nucleus</keyword>
<comment type="subcellular location">
    <subcellularLocation>
        <location evidence="1">Nucleus</location>
    </subcellularLocation>
</comment>
<dbReference type="GO" id="GO:0006351">
    <property type="term" value="P:DNA-templated transcription"/>
    <property type="evidence" value="ECO:0007669"/>
    <property type="project" value="InterPro"/>
</dbReference>
<dbReference type="InterPro" id="IPR050815">
    <property type="entry name" value="TF_fung"/>
</dbReference>
<dbReference type="CDD" id="cd12148">
    <property type="entry name" value="fungal_TF_MHR"/>
    <property type="match status" value="1"/>
</dbReference>
<keyword evidence="3" id="KW-0805">Transcription regulation</keyword>
<dbReference type="GO" id="GO:0003677">
    <property type="term" value="F:DNA binding"/>
    <property type="evidence" value="ECO:0007669"/>
    <property type="project" value="InterPro"/>
</dbReference>
<dbReference type="Pfam" id="PF04082">
    <property type="entry name" value="Fungal_trans"/>
    <property type="match status" value="1"/>
</dbReference>
<keyword evidence="2" id="KW-0479">Metal-binding</keyword>
<proteinExistence type="predicted"/>
<evidence type="ECO:0000313" key="7">
    <source>
        <dbReference type="EMBL" id="KAG5655292.1"/>
    </source>
</evidence>
<accession>A0A9P7GR55</accession>
<reference evidence="7" key="1">
    <citation type="submission" date="2021-04" db="EMBL/GenBank/DDBJ databases">
        <title>Draft genome of Fusarium avenaceum strain F156N33, isolated from an atmospheric sample in Virginia.</title>
        <authorList>
            <person name="Yang S."/>
            <person name="Vinatzer B.A."/>
            <person name="Coleman J."/>
        </authorList>
    </citation>
    <scope>NUCLEOTIDE SEQUENCE</scope>
    <source>
        <strain evidence="7">F156N33</strain>
    </source>
</reference>
<evidence type="ECO:0000256" key="2">
    <source>
        <dbReference type="ARBA" id="ARBA00022723"/>
    </source>
</evidence>
<evidence type="ECO:0000259" key="6">
    <source>
        <dbReference type="Pfam" id="PF04082"/>
    </source>
</evidence>
<dbReference type="EMBL" id="JAGPUO010000031">
    <property type="protein sequence ID" value="KAG5655292.1"/>
    <property type="molecule type" value="Genomic_DNA"/>
</dbReference>
<evidence type="ECO:0000313" key="8">
    <source>
        <dbReference type="Proteomes" id="UP000782241"/>
    </source>
</evidence>
<gene>
    <name evidence="7" type="ORF">KAF25_010444</name>
</gene>
<evidence type="ECO:0000256" key="3">
    <source>
        <dbReference type="ARBA" id="ARBA00023015"/>
    </source>
</evidence>
<dbReference type="AlphaFoldDB" id="A0A9P7GR55"/>
<name>A0A9P7GR55_9HYPO</name>
<feature type="domain" description="Xylanolytic transcriptional activator regulatory" evidence="6">
    <location>
        <begin position="111"/>
        <end position="235"/>
    </location>
</feature>
<dbReference type="GO" id="GO:0000981">
    <property type="term" value="F:DNA-binding transcription factor activity, RNA polymerase II-specific"/>
    <property type="evidence" value="ECO:0007669"/>
    <property type="project" value="InterPro"/>
</dbReference>
<organism evidence="7 8">
    <name type="scientific">Fusarium avenaceum</name>
    <dbReference type="NCBI Taxonomy" id="40199"/>
    <lineage>
        <taxon>Eukaryota</taxon>
        <taxon>Fungi</taxon>
        <taxon>Dikarya</taxon>
        <taxon>Ascomycota</taxon>
        <taxon>Pezizomycotina</taxon>
        <taxon>Sordariomycetes</taxon>
        <taxon>Hypocreomycetidae</taxon>
        <taxon>Hypocreales</taxon>
        <taxon>Nectriaceae</taxon>
        <taxon>Fusarium</taxon>
        <taxon>Fusarium tricinctum species complex</taxon>
    </lineage>
</organism>
<sequence>FDAPAKGPLAIGALASAAHVPGQEPRKVFHPGQTRRPQLAPFHNDNDQFYTVAGAGVAHEWAEEAGRLALSQVEFPTEDNLVTFLNLTLFWFSQGQWQRMMAFEANAQCTSRLLGLGKSPLAQANTIGAELSRRRLWACFIINQFIDRTASNKMEILEFKDVPLPCDEQDFRIGAIPEQHATWSRQNGTSSIFAELIKISSLWTSVYLLARNDRLEIDEKLLTIQKLDGELRKWQQALIKDFEIDWSHTSAPSAINLYQRVLIHITYHQITCVLHSSIVPLLSLSSAAGEYTYFQAISAQTALFHARKISSLCLQADSWDPSQAPGFFGYAAYSSCAIQIPFLWCRKSGVRESTMANIEANLNVMRRIGKRWKFVAELV</sequence>
<dbReference type="GO" id="GO:0008270">
    <property type="term" value="F:zinc ion binding"/>
    <property type="evidence" value="ECO:0007669"/>
    <property type="project" value="InterPro"/>
</dbReference>
<keyword evidence="8" id="KW-1185">Reference proteome</keyword>